<feature type="active site" description="Nucleophile" evidence="5">
    <location>
        <position position="167"/>
    </location>
</feature>
<reference evidence="10" key="2">
    <citation type="submission" date="2015-01" db="EMBL/GenBank/DDBJ databases">
        <title>Evolutionary Origins and Diversification of the Mycorrhizal Mutualists.</title>
        <authorList>
            <consortium name="DOE Joint Genome Institute"/>
            <consortium name="Mycorrhizal Genomics Consortium"/>
            <person name="Kohler A."/>
            <person name="Kuo A."/>
            <person name="Nagy L.G."/>
            <person name="Floudas D."/>
            <person name="Copeland A."/>
            <person name="Barry K.W."/>
            <person name="Cichocki N."/>
            <person name="Veneault-Fourrey C."/>
            <person name="LaButti K."/>
            <person name="Lindquist E.A."/>
            <person name="Lipzen A."/>
            <person name="Lundell T."/>
            <person name="Morin E."/>
            <person name="Murat C."/>
            <person name="Riley R."/>
            <person name="Ohm R."/>
            <person name="Sun H."/>
            <person name="Tunlid A."/>
            <person name="Henrissat B."/>
            <person name="Grigoriev I.V."/>
            <person name="Hibbett D.S."/>
            <person name="Martin F."/>
        </authorList>
    </citation>
    <scope>NUCLEOTIDE SEQUENCE [LARGE SCALE GENOMIC DNA]</scope>
    <source>
        <strain evidence="10">F 1598</strain>
    </source>
</reference>
<dbReference type="Pfam" id="PF01416">
    <property type="entry name" value="PseudoU_synth_1"/>
    <property type="match status" value="1"/>
</dbReference>
<feature type="compositionally biased region" description="Basic and acidic residues" evidence="7">
    <location>
        <begin position="45"/>
        <end position="57"/>
    </location>
</feature>
<dbReference type="InterPro" id="IPR001406">
    <property type="entry name" value="PsdUridine_synth_TruA"/>
</dbReference>
<evidence type="ECO:0000313" key="9">
    <source>
        <dbReference type="EMBL" id="KIM90489.1"/>
    </source>
</evidence>
<feature type="domain" description="Pseudouridine synthase I TruA alpha/beta" evidence="8">
    <location>
        <begin position="302"/>
        <end position="406"/>
    </location>
</feature>
<comment type="similarity">
    <text evidence="1">Belongs to the tRNA pseudouridine synthase TruA family.</text>
</comment>
<dbReference type="FunCoup" id="A0A0C3GFN1">
    <property type="interactions" value="711"/>
</dbReference>
<dbReference type="GO" id="GO:0005634">
    <property type="term" value="C:nucleus"/>
    <property type="evidence" value="ECO:0007669"/>
    <property type="project" value="TreeGrafter"/>
</dbReference>
<keyword evidence="2" id="KW-0819">tRNA processing</keyword>
<dbReference type="InParanoid" id="A0A0C3GFN1"/>
<reference evidence="9 10" key="1">
    <citation type="submission" date="2014-04" db="EMBL/GenBank/DDBJ databases">
        <authorList>
            <consortium name="DOE Joint Genome Institute"/>
            <person name="Kuo A."/>
            <person name="Tarkka M."/>
            <person name="Buscot F."/>
            <person name="Kohler A."/>
            <person name="Nagy L.G."/>
            <person name="Floudas D."/>
            <person name="Copeland A."/>
            <person name="Barry K.W."/>
            <person name="Cichocki N."/>
            <person name="Veneault-Fourrey C."/>
            <person name="LaButti K."/>
            <person name="Lindquist E.A."/>
            <person name="Lipzen A."/>
            <person name="Lundell T."/>
            <person name="Morin E."/>
            <person name="Murat C."/>
            <person name="Sun H."/>
            <person name="Tunlid A."/>
            <person name="Henrissat B."/>
            <person name="Grigoriev I.V."/>
            <person name="Hibbett D.S."/>
            <person name="Martin F."/>
            <person name="Nordberg H.P."/>
            <person name="Cantor M.N."/>
            <person name="Hua S.X."/>
        </authorList>
    </citation>
    <scope>NUCLEOTIDE SEQUENCE [LARGE SCALE GENOMIC DNA]</scope>
    <source>
        <strain evidence="9 10">F 1598</strain>
    </source>
</reference>
<dbReference type="InterPro" id="IPR041708">
    <property type="entry name" value="PUS1/PUS2-like"/>
</dbReference>
<dbReference type="GO" id="GO:0031119">
    <property type="term" value="P:tRNA pseudouridine synthesis"/>
    <property type="evidence" value="ECO:0007669"/>
    <property type="project" value="InterPro"/>
</dbReference>
<dbReference type="Gene3D" id="3.30.70.660">
    <property type="entry name" value="Pseudouridine synthase I, catalytic domain, C-terminal subdomain"/>
    <property type="match status" value="1"/>
</dbReference>
<dbReference type="GO" id="GO:0003723">
    <property type="term" value="F:RNA binding"/>
    <property type="evidence" value="ECO:0007669"/>
    <property type="project" value="InterPro"/>
</dbReference>
<dbReference type="CDD" id="cd02568">
    <property type="entry name" value="PseudoU_synth_PUS1_PUS2"/>
    <property type="match status" value="1"/>
</dbReference>
<feature type="binding site" evidence="6">
    <location>
        <position position="226"/>
    </location>
    <ligand>
        <name>substrate</name>
    </ligand>
</feature>
<dbReference type="HOGENOM" id="CLU_021971_0_2_1"/>
<feature type="region of interest" description="Disordered" evidence="7">
    <location>
        <begin position="1"/>
        <end position="104"/>
    </location>
</feature>
<dbReference type="EMBL" id="KN832973">
    <property type="protein sequence ID" value="KIM90489.1"/>
    <property type="molecule type" value="Genomic_DNA"/>
</dbReference>
<dbReference type="GO" id="GO:0009982">
    <property type="term" value="F:pseudouridine synthase activity"/>
    <property type="evidence" value="ECO:0007669"/>
    <property type="project" value="InterPro"/>
</dbReference>
<keyword evidence="3" id="KW-0413">Isomerase</keyword>
<dbReference type="STRING" id="765440.A0A0C3GFN1"/>
<evidence type="ECO:0000259" key="8">
    <source>
        <dbReference type="Pfam" id="PF01416"/>
    </source>
</evidence>
<name>A0A0C3GFN1_PILCF</name>
<dbReference type="InterPro" id="IPR020103">
    <property type="entry name" value="PsdUridine_synth_cat_dom_sf"/>
</dbReference>
<protein>
    <recommendedName>
        <fullName evidence="8">Pseudouridine synthase I TruA alpha/beta domain-containing protein</fullName>
    </recommendedName>
</protein>
<dbReference type="InterPro" id="IPR020095">
    <property type="entry name" value="PsdUridine_synth_TruA_C"/>
</dbReference>
<dbReference type="Proteomes" id="UP000054166">
    <property type="component" value="Unassembled WGS sequence"/>
</dbReference>
<dbReference type="AlphaFoldDB" id="A0A0C3GFN1"/>
<feature type="region of interest" description="Disordered" evidence="7">
    <location>
        <begin position="522"/>
        <end position="541"/>
    </location>
</feature>
<evidence type="ECO:0000256" key="5">
    <source>
        <dbReference type="PIRSR" id="PIRSR641708-1"/>
    </source>
</evidence>
<evidence type="ECO:0000256" key="3">
    <source>
        <dbReference type="ARBA" id="ARBA00023235"/>
    </source>
</evidence>
<dbReference type="Gene3D" id="3.30.70.580">
    <property type="entry name" value="Pseudouridine synthase I, catalytic domain, N-terminal subdomain"/>
    <property type="match status" value="1"/>
</dbReference>
<feature type="compositionally biased region" description="Basic and acidic residues" evidence="7">
    <location>
        <begin position="94"/>
        <end position="103"/>
    </location>
</feature>
<evidence type="ECO:0000313" key="10">
    <source>
        <dbReference type="Proteomes" id="UP000054166"/>
    </source>
</evidence>
<comment type="catalytic activity">
    <reaction evidence="4">
        <text>a uridine in tRNA = a pseudouridine in tRNA</text>
        <dbReference type="Rhea" id="RHEA:54572"/>
        <dbReference type="Rhea" id="RHEA-COMP:13339"/>
        <dbReference type="Rhea" id="RHEA-COMP:13934"/>
        <dbReference type="ChEBI" id="CHEBI:65314"/>
        <dbReference type="ChEBI" id="CHEBI:65315"/>
    </reaction>
</comment>
<dbReference type="PANTHER" id="PTHR11142">
    <property type="entry name" value="PSEUDOURIDYLATE SYNTHASE"/>
    <property type="match status" value="1"/>
</dbReference>
<evidence type="ECO:0000256" key="4">
    <source>
        <dbReference type="ARBA" id="ARBA00036943"/>
    </source>
</evidence>
<dbReference type="OrthoDB" id="10256309at2759"/>
<dbReference type="PANTHER" id="PTHR11142:SF4">
    <property type="entry name" value="PSEUDOURIDYLATE SYNTHASE 1 HOMOLOG"/>
    <property type="match status" value="1"/>
</dbReference>
<dbReference type="FunFam" id="3.30.70.580:FF:000002">
    <property type="entry name" value="tRNA pseudouridine synthase"/>
    <property type="match status" value="1"/>
</dbReference>
<gene>
    <name evidence="9" type="ORF">PILCRDRAFT_812238</name>
</gene>
<dbReference type="NCBIfam" id="TIGR00071">
    <property type="entry name" value="hisT_truA"/>
    <property type="match status" value="1"/>
</dbReference>
<feature type="compositionally biased region" description="Basic and acidic residues" evidence="7">
    <location>
        <begin position="530"/>
        <end position="541"/>
    </location>
</feature>
<sequence>MDPNTFAGLKRLSAGGIDIDQPKRLKTDSHDGAAEGTNSRVDPALPKEKNISRRRDAAGWAKSRKGKEKDGKNTGRRRGLRQDDPMSEGQGGSHTEDQTEKAPRLPKRQCALLIGYCGTGCNGMQIQRDVRTIEGVLFEAMVKAGAVSQDNANDPSKVNLGRAARTDAGVHAAGNLVSLKMITAVPGVPDIVAHINAELPSEIRVWGYVRVQNSFSARLACDSRKYTYFFPTYLLIPPEPGGKLYQILHQQATSDFPTLPFLEDSHSFWSENEISSTRESDLRRKRNWRISTDQVTLLRESIKKFEGTHNFHNFTVGRDFSDRSNQRHMKKIEVSDPAVYGDTEWISVVLHGQSFMLHQMRKMMSALVLSCRTGTPPEVIDEMYGPRVVNVPKMPSLGLLLEHPIFGSYNDKVTKVNENLQPTDAEYRPPIDFDIHRDAMNNFKQKHIYDNMRAIEDRDGVFDAWMHTIDSYGGNDLLYLNPKGIIPAAAVIKIGEKRTKPLKDKKRFDATGFTDTSKVDTFEEEEEDTVVDKARLAETEG</sequence>
<accession>A0A0C3GFN1</accession>
<evidence type="ECO:0000256" key="6">
    <source>
        <dbReference type="PIRSR" id="PIRSR641708-2"/>
    </source>
</evidence>
<evidence type="ECO:0000256" key="1">
    <source>
        <dbReference type="ARBA" id="ARBA00009375"/>
    </source>
</evidence>
<evidence type="ECO:0000256" key="7">
    <source>
        <dbReference type="SAM" id="MobiDB-lite"/>
    </source>
</evidence>
<dbReference type="SUPFAM" id="SSF55120">
    <property type="entry name" value="Pseudouridine synthase"/>
    <property type="match status" value="1"/>
</dbReference>
<organism evidence="9 10">
    <name type="scientific">Piloderma croceum (strain F 1598)</name>
    <dbReference type="NCBI Taxonomy" id="765440"/>
    <lineage>
        <taxon>Eukaryota</taxon>
        <taxon>Fungi</taxon>
        <taxon>Dikarya</taxon>
        <taxon>Basidiomycota</taxon>
        <taxon>Agaricomycotina</taxon>
        <taxon>Agaricomycetes</taxon>
        <taxon>Agaricomycetidae</taxon>
        <taxon>Atheliales</taxon>
        <taxon>Atheliaceae</taxon>
        <taxon>Piloderma</taxon>
    </lineage>
</organism>
<dbReference type="InterPro" id="IPR020094">
    <property type="entry name" value="TruA/RsuA/RluB/E/F_N"/>
</dbReference>
<proteinExistence type="inferred from homology"/>
<evidence type="ECO:0000256" key="2">
    <source>
        <dbReference type="ARBA" id="ARBA00022694"/>
    </source>
</evidence>
<dbReference type="InterPro" id="IPR020097">
    <property type="entry name" value="PsdUridine_synth_TruA_a/b_dom"/>
</dbReference>
<keyword evidence="10" id="KW-1185">Reference proteome</keyword>
<feature type="compositionally biased region" description="Basic and acidic residues" evidence="7">
    <location>
        <begin position="20"/>
        <end position="33"/>
    </location>
</feature>
<dbReference type="GO" id="GO:1990481">
    <property type="term" value="P:mRNA pseudouridine synthesis"/>
    <property type="evidence" value="ECO:0007669"/>
    <property type="project" value="TreeGrafter"/>
</dbReference>